<feature type="region of interest" description="Disordered" evidence="5">
    <location>
        <begin position="577"/>
        <end position="609"/>
    </location>
</feature>
<evidence type="ECO:0000313" key="6">
    <source>
        <dbReference type="EMBL" id="KAK7679510.1"/>
    </source>
</evidence>
<dbReference type="PANTHER" id="PTHR14577">
    <property type="entry name" value="NUCLEOLAR PROTEIN 12"/>
    <property type="match status" value="1"/>
</dbReference>
<feature type="region of interest" description="Disordered" evidence="5">
    <location>
        <begin position="17"/>
        <end position="49"/>
    </location>
</feature>
<feature type="compositionally biased region" description="Basic and acidic residues" evidence="5">
    <location>
        <begin position="447"/>
        <end position="458"/>
    </location>
</feature>
<keyword evidence="4" id="KW-0539">Nucleus</keyword>
<evidence type="ECO:0000256" key="2">
    <source>
        <dbReference type="ARBA" id="ARBA00007175"/>
    </source>
</evidence>
<name>A0AAW0FS39_9APHY</name>
<feature type="compositionally biased region" description="Acidic residues" evidence="5">
    <location>
        <begin position="182"/>
        <end position="196"/>
    </location>
</feature>
<evidence type="ECO:0000313" key="7">
    <source>
        <dbReference type="Proteomes" id="UP001385951"/>
    </source>
</evidence>
<gene>
    <name evidence="6" type="ORF">QCA50_017411</name>
</gene>
<feature type="compositionally biased region" description="Polar residues" evidence="5">
    <location>
        <begin position="231"/>
        <end position="240"/>
    </location>
</feature>
<comment type="subcellular location">
    <subcellularLocation>
        <location evidence="1">Nucleus</location>
        <location evidence="1">Nucleolus</location>
    </subcellularLocation>
</comment>
<dbReference type="AlphaFoldDB" id="A0AAW0FS39"/>
<feature type="compositionally biased region" description="Low complexity" evidence="5">
    <location>
        <begin position="75"/>
        <end position="86"/>
    </location>
</feature>
<evidence type="ECO:0000256" key="5">
    <source>
        <dbReference type="SAM" id="MobiDB-lite"/>
    </source>
</evidence>
<dbReference type="GO" id="GO:0019843">
    <property type="term" value="F:rRNA binding"/>
    <property type="evidence" value="ECO:0007669"/>
    <property type="project" value="TreeGrafter"/>
</dbReference>
<dbReference type="EMBL" id="JASBNA010000058">
    <property type="protein sequence ID" value="KAK7679510.1"/>
    <property type="molecule type" value="Genomic_DNA"/>
</dbReference>
<feature type="compositionally biased region" description="Basic and acidic residues" evidence="5">
    <location>
        <begin position="61"/>
        <end position="74"/>
    </location>
</feature>
<proteinExistence type="inferred from homology"/>
<evidence type="ECO:0000256" key="3">
    <source>
        <dbReference type="ARBA" id="ARBA00023054"/>
    </source>
</evidence>
<comment type="similarity">
    <text evidence="2">Belongs to the RRP17 family.</text>
</comment>
<dbReference type="InterPro" id="IPR019186">
    <property type="entry name" value="Nucleolar_protein_12"/>
</dbReference>
<feature type="compositionally biased region" description="Basic and acidic residues" evidence="5">
    <location>
        <begin position="585"/>
        <end position="594"/>
    </location>
</feature>
<keyword evidence="7" id="KW-1185">Reference proteome</keyword>
<organism evidence="6 7">
    <name type="scientific">Cerrena zonata</name>
    <dbReference type="NCBI Taxonomy" id="2478898"/>
    <lineage>
        <taxon>Eukaryota</taxon>
        <taxon>Fungi</taxon>
        <taxon>Dikarya</taxon>
        <taxon>Basidiomycota</taxon>
        <taxon>Agaricomycotina</taxon>
        <taxon>Agaricomycetes</taxon>
        <taxon>Polyporales</taxon>
        <taxon>Cerrenaceae</taxon>
        <taxon>Cerrena</taxon>
    </lineage>
</organism>
<evidence type="ECO:0000256" key="4">
    <source>
        <dbReference type="ARBA" id="ARBA00023242"/>
    </source>
</evidence>
<feature type="region of interest" description="Disordered" evidence="5">
    <location>
        <begin position="61"/>
        <end position="254"/>
    </location>
</feature>
<keyword evidence="3" id="KW-0175">Coiled coil</keyword>
<feature type="compositionally biased region" description="Polar residues" evidence="5">
    <location>
        <begin position="19"/>
        <end position="41"/>
    </location>
</feature>
<dbReference type="Pfam" id="PF09805">
    <property type="entry name" value="Nop25"/>
    <property type="match status" value="1"/>
</dbReference>
<feature type="compositionally biased region" description="Basic residues" evidence="5">
    <location>
        <begin position="476"/>
        <end position="486"/>
    </location>
</feature>
<protein>
    <submittedName>
        <fullName evidence="6">Uncharacterized protein</fullName>
    </submittedName>
</protein>
<comment type="caution">
    <text evidence="6">The sequence shown here is derived from an EMBL/GenBank/DDBJ whole genome shotgun (WGS) entry which is preliminary data.</text>
</comment>
<accession>A0AAW0FS39</accession>
<evidence type="ECO:0000256" key="1">
    <source>
        <dbReference type="ARBA" id="ARBA00004604"/>
    </source>
</evidence>
<sequence length="609" mass="68786">MVFGKLGKLTKKFQKFIDASSSSPNTPIPQSEKTFSNSPHSGNDKTENLDLEINKYNLLEKDHLPASIEIRDVDSNNTTTRSSSISDGTDQDLLAPSPTANEHSTNHSRSSSNGTVTTSNSTSDQLSSPKQVKKVTIVSPDDSLEQENSKPSVSEEKVEITTGNQLPDELNPLGIVTSENTDPGDIDNDNDNDNEQEQAVTKKKRKRGSRGGKRGGKGKKKNKSPDDTSGDLGSNENNLTDDGIANGDDVELGEQQDKEEVISTKSLIKTIQKQPSTQKLPLKKLQIENNLVISDKVLGYGSHGTVVYEGTFENRPVAVKRMLLDFYDIANHECLLPKMSSIRRNREILTGGKKYHQQQTKKFGVDEVVFDKDSRQEYLTGFHKRKLQRQKKAQEYIKEQERLAKVQERKEIRDERKKDLENQLKGFKDTMERITHLDSSDEEEDKWDGFDSKSHSSSEDEAEDAEEDDDKEKEKKEKRRPQKGILHHTEIYKRDDSNDFPQGDAIIDDETTVTVESLDNPHIKKIQDTNLEAIALANNVRLKDSEDVLKDSIDKAKKYAVTCGVAKPSLKDKIKKKKKKFRYLTKAERRDNNRKIKANKLKSSKRDKS</sequence>
<feature type="compositionally biased region" description="Acidic residues" evidence="5">
    <location>
        <begin position="459"/>
        <end position="471"/>
    </location>
</feature>
<feature type="compositionally biased region" description="Low complexity" evidence="5">
    <location>
        <begin position="108"/>
        <end position="123"/>
    </location>
</feature>
<dbReference type="Gene3D" id="3.30.200.20">
    <property type="entry name" value="Phosphorylase Kinase, domain 1"/>
    <property type="match status" value="1"/>
</dbReference>
<feature type="compositionally biased region" description="Basic residues" evidence="5">
    <location>
        <begin position="201"/>
        <end position="222"/>
    </location>
</feature>
<dbReference type="Proteomes" id="UP001385951">
    <property type="component" value="Unassembled WGS sequence"/>
</dbReference>
<reference evidence="6 7" key="1">
    <citation type="submission" date="2022-09" db="EMBL/GenBank/DDBJ databases">
        <authorList>
            <person name="Palmer J.M."/>
        </authorList>
    </citation>
    <scope>NUCLEOTIDE SEQUENCE [LARGE SCALE GENOMIC DNA]</scope>
    <source>
        <strain evidence="6 7">DSM 7382</strain>
    </source>
</reference>
<dbReference type="PANTHER" id="PTHR14577:SF0">
    <property type="entry name" value="NUCLEOLAR PROTEIN 12"/>
    <property type="match status" value="1"/>
</dbReference>
<dbReference type="GO" id="GO:0005730">
    <property type="term" value="C:nucleolus"/>
    <property type="evidence" value="ECO:0007669"/>
    <property type="project" value="UniProtKB-SubCell"/>
</dbReference>
<feature type="compositionally biased region" description="Basic and acidic residues" evidence="5">
    <location>
        <begin position="487"/>
        <end position="497"/>
    </location>
</feature>
<feature type="region of interest" description="Disordered" evidence="5">
    <location>
        <begin position="431"/>
        <end position="505"/>
    </location>
</feature>